<dbReference type="AlphaFoldDB" id="A0ABC8U662"/>
<proteinExistence type="predicted"/>
<gene>
    <name evidence="1" type="ORF">ILEXP_LOCUS47087</name>
</gene>
<accession>A0ABC8U662</accession>
<sequence length="91" mass="9527">VMKARPLASIIASWTPPRADLQKVNFCGDVVVEGQFVRVGVAIRGNNGVFVAGMDKKCESSEMGMGVEAIANEGSLAVCSSSRIVVGRLGM</sequence>
<keyword evidence="2" id="KW-1185">Reference proteome</keyword>
<protein>
    <recommendedName>
        <fullName evidence="3">RNase H type-1 domain-containing protein</fullName>
    </recommendedName>
</protein>
<dbReference type="EMBL" id="CAUOFW020006998">
    <property type="protein sequence ID" value="CAK9177218.1"/>
    <property type="molecule type" value="Genomic_DNA"/>
</dbReference>
<feature type="non-terminal residue" evidence="1">
    <location>
        <position position="1"/>
    </location>
</feature>
<evidence type="ECO:0000313" key="2">
    <source>
        <dbReference type="Proteomes" id="UP001642360"/>
    </source>
</evidence>
<reference evidence="1 2" key="1">
    <citation type="submission" date="2024-02" db="EMBL/GenBank/DDBJ databases">
        <authorList>
            <person name="Vignale AGUSTIN F."/>
            <person name="Sosa J E."/>
            <person name="Modenutti C."/>
        </authorList>
    </citation>
    <scope>NUCLEOTIDE SEQUENCE [LARGE SCALE GENOMIC DNA]</scope>
</reference>
<organism evidence="1 2">
    <name type="scientific">Ilex paraguariensis</name>
    <name type="common">yerba mate</name>
    <dbReference type="NCBI Taxonomy" id="185542"/>
    <lineage>
        <taxon>Eukaryota</taxon>
        <taxon>Viridiplantae</taxon>
        <taxon>Streptophyta</taxon>
        <taxon>Embryophyta</taxon>
        <taxon>Tracheophyta</taxon>
        <taxon>Spermatophyta</taxon>
        <taxon>Magnoliopsida</taxon>
        <taxon>eudicotyledons</taxon>
        <taxon>Gunneridae</taxon>
        <taxon>Pentapetalae</taxon>
        <taxon>asterids</taxon>
        <taxon>campanulids</taxon>
        <taxon>Aquifoliales</taxon>
        <taxon>Aquifoliaceae</taxon>
        <taxon>Ilex</taxon>
    </lineage>
</organism>
<name>A0ABC8U662_9AQUA</name>
<evidence type="ECO:0000313" key="1">
    <source>
        <dbReference type="EMBL" id="CAK9177218.1"/>
    </source>
</evidence>
<comment type="caution">
    <text evidence="1">The sequence shown here is derived from an EMBL/GenBank/DDBJ whole genome shotgun (WGS) entry which is preliminary data.</text>
</comment>
<dbReference type="Proteomes" id="UP001642360">
    <property type="component" value="Unassembled WGS sequence"/>
</dbReference>
<evidence type="ECO:0008006" key="3">
    <source>
        <dbReference type="Google" id="ProtNLM"/>
    </source>
</evidence>